<dbReference type="EMBL" id="QWIT01000604">
    <property type="protein sequence ID" value="RMZ22061.1"/>
    <property type="molecule type" value="Genomic_DNA"/>
</dbReference>
<feature type="domain" description="Sm" evidence="9">
    <location>
        <begin position="2"/>
        <end position="74"/>
    </location>
</feature>
<name>A0A3M7I9B7_HORWE</name>
<gene>
    <name evidence="10" type="ORF">D0859_13926</name>
</gene>
<evidence type="ECO:0000256" key="1">
    <source>
        <dbReference type="ARBA" id="ARBA00004123"/>
    </source>
</evidence>
<keyword evidence="7" id="KW-0508">mRNA splicing</keyword>
<comment type="subcellular location">
    <subcellularLocation>
        <location evidence="1 7">Nucleus</location>
    </subcellularLocation>
</comment>
<feature type="compositionally biased region" description="Gly residues" evidence="8">
    <location>
        <begin position="101"/>
        <end position="110"/>
    </location>
</feature>
<feature type="region of interest" description="Disordered" evidence="8">
    <location>
        <begin position="81"/>
        <end position="117"/>
    </location>
</feature>
<evidence type="ECO:0000313" key="10">
    <source>
        <dbReference type="EMBL" id="RMZ22061.1"/>
    </source>
</evidence>
<evidence type="ECO:0000256" key="5">
    <source>
        <dbReference type="ARBA" id="ARBA00023274"/>
    </source>
</evidence>
<evidence type="ECO:0000256" key="4">
    <source>
        <dbReference type="ARBA" id="ARBA00023242"/>
    </source>
</evidence>
<dbReference type="GO" id="GO:0031981">
    <property type="term" value="C:nuclear lumen"/>
    <property type="evidence" value="ECO:0007669"/>
    <property type="project" value="UniProtKB-ARBA"/>
</dbReference>
<dbReference type="PANTHER" id="PTHR23338">
    <property type="entry name" value="SMALL NUCLEAR RIBONUCLEOPROTEIN SM"/>
    <property type="match status" value="1"/>
</dbReference>
<dbReference type="InterPro" id="IPR027141">
    <property type="entry name" value="LSm4/Sm_D1/D3"/>
</dbReference>
<sequence length="203" mass="22060">MKLVRFLMKCTNETVTIELKTGTIVHGTIASVSPQMNTNLRTAKMTPKGGSQISLDQISIRGSEIRYYILPDSLPLDTLLIDDTPKPRNKARKEAADKGGRGGMRGGRGGPRGKEWEGRRMEFAEISLFAMQRAVLKSDPGEINGAHHLEAAAVHHESDFATLTEKAEGLICCERGVLTTPISMVRDGKSSNPYVPEAGDGVK</sequence>
<comment type="similarity">
    <text evidence="2 7">Belongs to the snRNP core protein family.</text>
</comment>
<dbReference type="OrthoDB" id="9626941at2759"/>
<dbReference type="InterPro" id="IPR010920">
    <property type="entry name" value="LSM_dom_sf"/>
</dbReference>
<dbReference type="InterPro" id="IPR047575">
    <property type="entry name" value="Sm"/>
</dbReference>
<evidence type="ECO:0000256" key="8">
    <source>
        <dbReference type="SAM" id="MobiDB-lite"/>
    </source>
</evidence>
<evidence type="ECO:0000256" key="2">
    <source>
        <dbReference type="ARBA" id="ARBA00008146"/>
    </source>
</evidence>
<dbReference type="InterPro" id="IPR001163">
    <property type="entry name" value="Sm_dom_euk/arc"/>
</dbReference>
<keyword evidence="5 7" id="KW-0687">Ribonucleoprotein</keyword>
<evidence type="ECO:0000313" key="11">
    <source>
        <dbReference type="Proteomes" id="UP000281677"/>
    </source>
</evidence>
<keyword evidence="7" id="KW-0507">mRNA processing</keyword>
<protein>
    <recommendedName>
        <fullName evidence="7">Small nuclear ribonucleoprotein Sm D1</fullName>
    </recommendedName>
    <alternativeName>
        <fullName evidence="7">snRNP core protein D1</fullName>
    </alternativeName>
</protein>
<dbReference type="Proteomes" id="UP000281677">
    <property type="component" value="Unassembled WGS sequence"/>
</dbReference>
<comment type="function">
    <text evidence="7">Plays a role in pre-mRNA splicing as a core component of the spliceosomal U1, U2, U4 and U5 small nuclear ribonucleoproteins (snRNPs), the building blocks of the spliceosome.</text>
</comment>
<evidence type="ECO:0000256" key="3">
    <source>
        <dbReference type="ARBA" id="ARBA00022737"/>
    </source>
</evidence>
<evidence type="ECO:0000256" key="7">
    <source>
        <dbReference type="RuleBase" id="RU365054"/>
    </source>
</evidence>
<dbReference type="FunFam" id="2.30.30.100:FF:000008">
    <property type="entry name" value="Small nuclear ribonucleoprotein Sm D1"/>
    <property type="match status" value="1"/>
</dbReference>
<evidence type="ECO:0000259" key="9">
    <source>
        <dbReference type="PROSITE" id="PS52002"/>
    </source>
</evidence>
<dbReference type="SMART" id="SM00651">
    <property type="entry name" value="Sm"/>
    <property type="match status" value="1"/>
</dbReference>
<dbReference type="Pfam" id="PF01423">
    <property type="entry name" value="LSM"/>
    <property type="match status" value="1"/>
</dbReference>
<dbReference type="SUPFAM" id="SSF50182">
    <property type="entry name" value="Sm-like ribonucleoproteins"/>
    <property type="match status" value="1"/>
</dbReference>
<dbReference type="PROSITE" id="PS52002">
    <property type="entry name" value="SM"/>
    <property type="match status" value="1"/>
</dbReference>
<comment type="function">
    <text evidence="6">Involved in splicing regulation. Facilitates post-transcriptional gene silencing (PTGS) by limiting the degradation of transgene aberrant RNAs by the RNA quality control (RQC) machinery, thus favoring their entry into cytoplasmic siRNA bodies where they can trigger PTGS. Does not participate in the production of small RNAs.</text>
</comment>
<comment type="caution">
    <text evidence="10">The sequence shown here is derived from an EMBL/GenBank/DDBJ whole genome shotgun (WGS) entry which is preliminary data.</text>
</comment>
<dbReference type="CDD" id="cd01724">
    <property type="entry name" value="Sm_D1"/>
    <property type="match status" value="1"/>
</dbReference>
<dbReference type="InterPro" id="IPR034102">
    <property type="entry name" value="Sm_D1"/>
</dbReference>
<reference evidence="10 11" key="1">
    <citation type="journal article" date="2018" name="BMC Genomics">
        <title>Genomic evidence for intraspecific hybridization in a clonal and extremely halotolerant yeast.</title>
        <authorList>
            <person name="Gostincar C."/>
            <person name="Stajich J.E."/>
            <person name="Zupancic J."/>
            <person name="Zalar P."/>
            <person name="Gunde-Cimerman N."/>
        </authorList>
    </citation>
    <scope>NUCLEOTIDE SEQUENCE [LARGE SCALE GENOMIC DNA]</scope>
    <source>
        <strain evidence="10 11">EXF-120</strain>
    </source>
</reference>
<evidence type="ECO:0000256" key="6">
    <source>
        <dbReference type="ARBA" id="ARBA00054531"/>
    </source>
</evidence>
<dbReference type="GO" id="GO:0003723">
    <property type="term" value="F:RNA binding"/>
    <property type="evidence" value="ECO:0007669"/>
    <property type="project" value="InterPro"/>
</dbReference>
<keyword evidence="4 7" id="KW-0539">Nucleus</keyword>
<dbReference type="GO" id="GO:0010468">
    <property type="term" value="P:regulation of gene expression"/>
    <property type="evidence" value="ECO:0007669"/>
    <property type="project" value="UniProtKB-ARBA"/>
</dbReference>
<dbReference type="GO" id="GO:0097525">
    <property type="term" value="C:spliceosomal snRNP complex"/>
    <property type="evidence" value="ECO:0007669"/>
    <property type="project" value="UniProtKB-ARBA"/>
</dbReference>
<dbReference type="VEuPathDB" id="FungiDB:BTJ68_01299"/>
<dbReference type="AlphaFoldDB" id="A0A3M7I9B7"/>
<proteinExistence type="inferred from homology"/>
<dbReference type="GO" id="GO:0000387">
    <property type="term" value="P:spliceosomal snRNP assembly"/>
    <property type="evidence" value="ECO:0007669"/>
    <property type="project" value="UniProtKB-UniRule"/>
</dbReference>
<dbReference type="Gene3D" id="2.30.30.100">
    <property type="match status" value="1"/>
</dbReference>
<keyword evidence="3" id="KW-0677">Repeat</keyword>
<organism evidence="10 11">
    <name type="scientific">Hortaea werneckii</name>
    <name type="common">Black yeast</name>
    <name type="synonym">Cladosporium werneckii</name>
    <dbReference type="NCBI Taxonomy" id="91943"/>
    <lineage>
        <taxon>Eukaryota</taxon>
        <taxon>Fungi</taxon>
        <taxon>Dikarya</taxon>
        <taxon>Ascomycota</taxon>
        <taxon>Pezizomycotina</taxon>
        <taxon>Dothideomycetes</taxon>
        <taxon>Dothideomycetidae</taxon>
        <taxon>Mycosphaerellales</taxon>
        <taxon>Teratosphaeriaceae</taxon>
        <taxon>Hortaea</taxon>
    </lineage>
</organism>
<accession>A0A3M7I9B7</accession>